<dbReference type="InterPro" id="IPR016032">
    <property type="entry name" value="Sig_transdc_resp-reg_C-effctor"/>
</dbReference>
<dbReference type="InterPro" id="IPR000792">
    <property type="entry name" value="Tscrpt_reg_LuxR_C"/>
</dbReference>
<dbReference type="PROSITE" id="PS50110">
    <property type="entry name" value="RESPONSE_REGULATORY"/>
    <property type="match status" value="1"/>
</dbReference>
<dbReference type="EMBL" id="BAABJX010000020">
    <property type="protein sequence ID" value="GAA4828836.1"/>
    <property type="molecule type" value="Genomic_DNA"/>
</dbReference>
<dbReference type="InterPro" id="IPR058245">
    <property type="entry name" value="NreC/VraR/RcsB-like_REC"/>
</dbReference>
<sequence>MNKIKLLLVDDHVIVRHGIKMLLDQESNIDVLDEASDGEEALEKYKLLQPDVVVMDIRMPKMNGIEATEHLIKQDPQAKVLILSMHEDEEYILEAVRKGALGYVLKDAGNEEFLKAINTVYAGSKYFSGAVSEVLVNQFLRQQGSPAPQKAKGTEETEEVDFALTKRETEILRYVVDGMSSKDIALKLSKSIRTIEAHRFNIMKKLEVKSALELVKKVNAHASLKKLVD</sequence>
<dbReference type="InterPro" id="IPR039420">
    <property type="entry name" value="WalR-like"/>
</dbReference>
<evidence type="ECO:0000256" key="5">
    <source>
        <dbReference type="PROSITE-ProRule" id="PRU00169"/>
    </source>
</evidence>
<dbReference type="SMART" id="SM00448">
    <property type="entry name" value="REC"/>
    <property type="match status" value="1"/>
</dbReference>
<comment type="caution">
    <text evidence="8">The sequence shown here is derived from an EMBL/GenBank/DDBJ whole genome shotgun (WGS) entry which is preliminary data.</text>
</comment>
<dbReference type="SUPFAM" id="SSF52172">
    <property type="entry name" value="CheY-like"/>
    <property type="match status" value="1"/>
</dbReference>
<protein>
    <submittedName>
        <fullName evidence="8">Response regulator transcription factor</fullName>
    </submittedName>
</protein>
<dbReference type="PANTHER" id="PTHR43214">
    <property type="entry name" value="TWO-COMPONENT RESPONSE REGULATOR"/>
    <property type="match status" value="1"/>
</dbReference>
<dbReference type="InterPro" id="IPR011006">
    <property type="entry name" value="CheY-like_superfamily"/>
</dbReference>
<keyword evidence="2" id="KW-0805">Transcription regulation</keyword>
<dbReference type="PRINTS" id="PR00038">
    <property type="entry name" value="HTHLUXR"/>
</dbReference>
<reference evidence="9" key="1">
    <citation type="journal article" date="2019" name="Int. J. Syst. Evol. Microbiol.">
        <title>The Global Catalogue of Microorganisms (GCM) 10K type strain sequencing project: providing services to taxonomists for standard genome sequencing and annotation.</title>
        <authorList>
            <consortium name="The Broad Institute Genomics Platform"/>
            <consortium name="The Broad Institute Genome Sequencing Center for Infectious Disease"/>
            <person name="Wu L."/>
            <person name="Ma J."/>
        </authorList>
    </citation>
    <scope>NUCLEOTIDE SEQUENCE [LARGE SCALE GENOMIC DNA]</scope>
    <source>
        <strain evidence="9">JCM 18326</strain>
    </source>
</reference>
<dbReference type="SUPFAM" id="SSF46894">
    <property type="entry name" value="C-terminal effector domain of the bipartite response regulators"/>
    <property type="match status" value="1"/>
</dbReference>
<evidence type="ECO:0000256" key="3">
    <source>
        <dbReference type="ARBA" id="ARBA00023125"/>
    </source>
</evidence>
<evidence type="ECO:0000259" key="6">
    <source>
        <dbReference type="PROSITE" id="PS50043"/>
    </source>
</evidence>
<dbReference type="Pfam" id="PF00196">
    <property type="entry name" value="GerE"/>
    <property type="match status" value="1"/>
</dbReference>
<feature type="domain" description="HTH luxR-type" evidence="6">
    <location>
        <begin position="157"/>
        <end position="222"/>
    </location>
</feature>
<feature type="domain" description="Response regulatory" evidence="7">
    <location>
        <begin position="5"/>
        <end position="121"/>
    </location>
</feature>
<keyword evidence="9" id="KW-1185">Reference proteome</keyword>
<keyword evidence="3" id="KW-0238">DNA-binding</keyword>
<dbReference type="CDD" id="cd17535">
    <property type="entry name" value="REC_NarL-like"/>
    <property type="match status" value="1"/>
</dbReference>
<evidence type="ECO:0000256" key="2">
    <source>
        <dbReference type="ARBA" id="ARBA00023015"/>
    </source>
</evidence>
<gene>
    <name evidence="8" type="ORF">GCM10023331_12470</name>
</gene>
<organism evidence="8 9">
    <name type="scientific">Algivirga pacifica</name>
    <dbReference type="NCBI Taxonomy" id="1162670"/>
    <lineage>
        <taxon>Bacteria</taxon>
        <taxon>Pseudomonadati</taxon>
        <taxon>Bacteroidota</taxon>
        <taxon>Cytophagia</taxon>
        <taxon>Cytophagales</taxon>
        <taxon>Flammeovirgaceae</taxon>
        <taxon>Algivirga</taxon>
    </lineage>
</organism>
<dbReference type="PANTHER" id="PTHR43214:SF41">
    <property type="entry name" value="NITRATE_NITRITE RESPONSE REGULATOR PROTEIN NARP"/>
    <property type="match status" value="1"/>
</dbReference>
<evidence type="ECO:0000313" key="9">
    <source>
        <dbReference type="Proteomes" id="UP001500298"/>
    </source>
</evidence>
<dbReference type="SMART" id="SM00421">
    <property type="entry name" value="HTH_LUXR"/>
    <property type="match status" value="1"/>
</dbReference>
<proteinExistence type="predicted"/>
<evidence type="ECO:0000256" key="1">
    <source>
        <dbReference type="ARBA" id="ARBA00022553"/>
    </source>
</evidence>
<keyword evidence="1 5" id="KW-0597">Phosphoprotein</keyword>
<evidence type="ECO:0000259" key="7">
    <source>
        <dbReference type="PROSITE" id="PS50110"/>
    </source>
</evidence>
<dbReference type="Gene3D" id="3.40.50.2300">
    <property type="match status" value="1"/>
</dbReference>
<dbReference type="RefSeq" id="WP_345370153.1">
    <property type="nucleotide sequence ID" value="NZ_BAABJX010000020.1"/>
</dbReference>
<dbReference type="Pfam" id="PF00072">
    <property type="entry name" value="Response_reg"/>
    <property type="match status" value="1"/>
</dbReference>
<dbReference type="InterPro" id="IPR001789">
    <property type="entry name" value="Sig_transdc_resp-reg_receiver"/>
</dbReference>
<keyword evidence="4" id="KW-0804">Transcription</keyword>
<dbReference type="PROSITE" id="PS50043">
    <property type="entry name" value="HTH_LUXR_2"/>
    <property type="match status" value="1"/>
</dbReference>
<accession>A0ABP9DBF7</accession>
<evidence type="ECO:0000313" key="8">
    <source>
        <dbReference type="EMBL" id="GAA4828836.1"/>
    </source>
</evidence>
<dbReference type="Proteomes" id="UP001500298">
    <property type="component" value="Unassembled WGS sequence"/>
</dbReference>
<dbReference type="CDD" id="cd06170">
    <property type="entry name" value="LuxR_C_like"/>
    <property type="match status" value="1"/>
</dbReference>
<feature type="modified residue" description="4-aspartylphosphate" evidence="5">
    <location>
        <position position="56"/>
    </location>
</feature>
<evidence type="ECO:0000256" key="4">
    <source>
        <dbReference type="ARBA" id="ARBA00023163"/>
    </source>
</evidence>
<name>A0ABP9DBF7_9BACT</name>